<evidence type="ECO:0000313" key="3">
    <source>
        <dbReference type="Proteomes" id="UP000499080"/>
    </source>
</evidence>
<proteinExistence type="predicted"/>
<feature type="region of interest" description="Disordered" evidence="1">
    <location>
        <begin position="79"/>
        <end position="103"/>
    </location>
</feature>
<evidence type="ECO:0000256" key="1">
    <source>
        <dbReference type="SAM" id="MobiDB-lite"/>
    </source>
</evidence>
<dbReference type="Proteomes" id="UP000499080">
    <property type="component" value="Unassembled WGS sequence"/>
</dbReference>
<keyword evidence="3" id="KW-1185">Reference proteome</keyword>
<gene>
    <name evidence="2" type="ORF">AVEN_217008_1</name>
</gene>
<name>A0A4Y2WBB1_ARAVE</name>
<protein>
    <submittedName>
        <fullName evidence="2">Uncharacterized protein</fullName>
    </submittedName>
</protein>
<sequence>MFCSDFERKALSKRVGQIISDTLALREVRVHRTDDITVLLAAYRFSGSLPSMICPTQISDIIFATTAPESFQVRRERVKVDKMDRDPSLSPPSSPHSTGGGAPYSFDGAKPFRIFRISYTSLTGSSPSERRVPTPTTPTPNSMLNAAASGINYLTPDSQLDGLSADGNRLRADAARPSRSASSSPLPQLPLIHRQASPTRGLNRDHTHSASSDSGLGKSLGSTPPPSPFVVAGQEPGIHSAPESLRRG</sequence>
<feature type="region of interest" description="Disordered" evidence="1">
    <location>
        <begin position="123"/>
        <end position="145"/>
    </location>
</feature>
<feature type="compositionally biased region" description="Low complexity" evidence="1">
    <location>
        <begin position="177"/>
        <end position="191"/>
    </location>
</feature>
<evidence type="ECO:0000313" key="2">
    <source>
        <dbReference type="EMBL" id="GBO33828.1"/>
    </source>
</evidence>
<organism evidence="2 3">
    <name type="scientific">Araneus ventricosus</name>
    <name type="common">Orbweaver spider</name>
    <name type="synonym">Epeira ventricosa</name>
    <dbReference type="NCBI Taxonomy" id="182803"/>
    <lineage>
        <taxon>Eukaryota</taxon>
        <taxon>Metazoa</taxon>
        <taxon>Ecdysozoa</taxon>
        <taxon>Arthropoda</taxon>
        <taxon>Chelicerata</taxon>
        <taxon>Arachnida</taxon>
        <taxon>Araneae</taxon>
        <taxon>Araneomorphae</taxon>
        <taxon>Entelegynae</taxon>
        <taxon>Araneoidea</taxon>
        <taxon>Araneidae</taxon>
        <taxon>Araneus</taxon>
    </lineage>
</organism>
<reference evidence="2 3" key="1">
    <citation type="journal article" date="2019" name="Sci. Rep.">
        <title>Orb-weaving spider Araneus ventricosus genome elucidates the spidroin gene catalogue.</title>
        <authorList>
            <person name="Kono N."/>
            <person name="Nakamura H."/>
            <person name="Ohtoshi R."/>
            <person name="Moran D.A.P."/>
            <person name="Shinohara A."/>
            <person name="Yoshida Y."/>
            <person name="Fujiwara M."/>
            <person name="Mori M."/>
            <person name="Tomita M."/>
            <person name="Arakawa K."/>
        </authorList>
    </citation>
    <scope>NUCLEOTIDE SEQUENCE [LARGE SCALE GENOMIC DNA]</scope>
</reference>
<comment type="caution">
    <text evidence="2">The sequence shown here is derived from an EMBL/GenBank/DDBJ whole genome shotgun (WGS) entry which is preliminary data.</text>
</comment>
<accession>A0A4Y2WBB1</accession>
<dbReference type="EMBL" id="BGPR01057526">
    <property type="protein sequence ID" value="GBO33828.1"/>
    <property type="molecule type" value="Genomic_DNA"/>
</dbReference>
<dbReference type="AlphaFoldDB" id="A0A4Y2WBB1"/>
<feature type="region of interest" description="Disordered" evidence="1">
    <location>
        <begin position="172"/>
        <end position="248"/>
    </location>
</feature>
<feature type="compositionally biased region" description="Low complexity" evidence="1">
    <location>
        <begin position="209"/>
        <end position="222"/>
    </location>
</feature>